<name>A0A839T492_AZOMA</name>
<accession>A0A839T492</accession>
<keyword evidence="2" id="KW-1185">Reference proteome</keyword>
<proteinExistence type="predicted"/>
<sequence>MLKPITEERLRTMKRRLRKKRYLGEFQEHAFELKIDFKQALEEEALMTFLEDFIDAVEARQLDYIGGIDAKWLEGTIMTARRYASPTEEDRQAVSAWLEKRPEVARVETGELFDAWYGEA</sequence>
<dbReference type="AlphaFoldDB" id="A0A839T492"/>
<dbReference type="GO" id="GO:0005829">
    <property type="term" value="C:cytosol"/>
    <property type="evidence" value="ECO:0007669"/>
    <property type="project" value="TreeGrafter"/>
</dbReference>
<gene>
    <name evidence="1" type="ORF">FHR87_002657</name>
</gene>
<evidence type="ECO:0008006" key="3">
    <source>
        <dbReference type="Google" id="ProtNLM"/>
    </source>
</evidence>
<dbReference type="Pfam" id="PF04320">
    <property type="entry name" value="YggL_50S_bp"/>
    <property type="match status" value="1"/>
</dbReference>
<reference evidence="1 2" key="1">
    <citation type="submission" date="2020-08" db="EMBL/GenBank/DDBJ databases">
        <title>Genomic Encyclopedia of Type Strains, Phase III (KMG-III): the genomes of soil and plant-associated and newly described type strains.</title>
        <authorList>
            <person name="Whitman W."/>
        </authorList>
    </citation>
    <scope>NUCLEOTIDE SEQUENCE [LARGE SCALE GENOMIC DNA]</scope>
    <source>
        <strain evidence="1 2">CECT 4462</strain>
    </source>
</reference>
<organism evidence="1 2">
    <name type="scientific">Azomonas macrocytogenes</name>
    <name type="common">Azotobacter macrocytogenes</name>
    <dbReference type="NCBI Taxonomy" id="69962"/>
    <lineage>
        <taxon>Bacteria</taxon>
        <taxon>Pseudomonadati</taxon>
        <taxon>Pseudomonadota</taxon>
        <taxon>Gammaproteobacteria</taxon>
        <taxon>Pseudomonadales</taxon>
        <taxon>Pseudomonadaceae</taxon>
        <taxon>Azomonas</taxon>
    </lineage>
</organism>
<dbReference type="InterPro" id="IPR007416">
    <property type="entry name" value="YggL_50S_bp"/>
</dbReference>
<evidence type="ECO:0000313" key="1">
    <source>
        <dbReference type="EMBL" id="MBB3104242.1"/>
    </source>
</evidence>
<evidence type="ECO:0000313" key="2">
    <source>
        <dbReference type="Proteomes" id="UP000549250"/>
    </source>
</evidence>
<dbReference type="RefSeq" id="WP_183167128.1">
    <property type="nucleotide sequence ID" value="NZ_JACHXI010000013.1"/>
</dbReference>
<dbReference type="EMBL" id="JACHXI010000013">
    <property type="protein sequence ID" value="MBB3104242.1"/>
    <property type="molecule type" value="Genomic_DNA"/>
</dbReference>
<dbReference type="PANTHER" id="PTHR38778:SF1">
    <property type="entry name" value="CYTOPLASMIC PROTEIN"/>
    <property type="match status" value="1"/>
</dbReference>
<protein>
    <recommendedName>
        <fullName evidence="3">DUF469 family protein</fullName>
    </recommendedName>
</protein>
<dbReference type="PANTHER" id="PTHR38778">
    <property type="entry name" value="CYTOPLASMIC PROTEIN-RELATED"/>
    <property type="match status" value="1"/>
</dbReference>
<comment type="caution">
    <text evidence="1">The sequence shown here is derived from an EMBL/GenBank/DDBJ whole genome shotgun (WGS) entry which is preliminary data.</text>
</comment>
<dbReference type="Proteomes" id="UP000549250">
    <property type="component" value="Unassembled WGS sequence"/>
</dbReference>